<dbReference type="Gene3D" id="2.10.70.40">
    <property type="entry name" value="peptidoglycan hydrolase"/>
    <property type="match status" value="1"/>
</dbReference>
<keyword evidence="13" id="KW-0966">Cell projection</keyword>
<dbReference type="RefSeq" id="WP_094841725.1">
    <property type="nucleotide sequence ID" value="NZ_NEVS01000004.1"/>
</dbReference>
<evidence type="ECO:0000256" key="4">
    <source>
        <dbReference type="ARBA" id="ARBA00007974"/>
    </source>
</evidence>
<keyword evidence="13" id="KW-0282">Flagellum</keyword>
<dbReference type="InterPro" id="IPR051056">
    <property type="entry name" value="Glycosyl_Hydrolase_73"/>
</dbReference>
<dbReference type="Gene3D" id="1.10.530.10">
    <property type="match status" value="1"/>
</dbReference>
<keyword evidence="13" id="KW-0969">Cilium</keyword>
<dbReference type="InterPro" id="IPR013377">
    <property type="entry name" value="FlgJ"/>
</dbReference>
<protein>
    <recommendedName>
        <fullName evidence="5">Peptidoglycan hydrolase FlgJ</fullName>
    </recommendedName>
    <alternativeName>
        <fullName evidence="10">Muramidase FlgJ</fullName>
    </alternativeName>
</protein>
<evidence type="ECO:0000256" key="5">
    <source>
        <dbReference type="ARBA" id="ARBA00013433"/>
    </source>
</evidence>
<dbReference type="OrthoDB" id="289937at2"/>
<dbReference type="Pfam" id="PF10135">
    <property type="entry name" value="Rod-binding"/>
    <property type="match status" value="1"/>
</dbReference>
<evidence type="ECO:0000313" key="14">
    <source>
        <dbReference type="Proteomes" id="UP000215767"/>
    </source>
</evidence>
<dbReference type="InterPro" id="IPR002901">
    <property type="entry name" value="MGlyc_endo_b_GlcNAc-like_dom"/>
</dbReference>
<feature type="region of interest" description="Disordered" evidence="11">
    <location>
        <begin position="321"/>
        <end position="348"/>
    </location>
</feature>
<reference evidence="14" key="1">
    <citation type="submission" date="2017-05" db="EMBL/GenBank/DDBJ databases">
        <title>Complete and WGS of Bordetella genogroups.</title>
        <authorList>
            <person name="Spilker T."/>
            <person name="Lipuma J."/>
        </authorList>
    </citation>
    <scope>NUCLEOTIDE SEQUENCE [LARGE SCALE GENOMIC DNA]</scope>
    <source>
        <strain evidence="14">AU8856</strain>
    </source>
</reference>
<comment type="similarity">
    <text evidence="3">In the N-terminal section; belongs to the FlgJ family.</text>
</comment>
<dbReference type="Proteomes" id="UP000215767">
    <property type="component" value="Unassembled WGS sequence"/>
</dbReference>
<dbReference type="Pfam" id="PF01832">
    <property type="entry name" value="Glucosaminidase"/>
    <property type="match status" value="1"/>
</dbReference>
<evidence type="ECO:0000256" key="11">
    <source>
        <dbReference type="SAM" id="MobiDB-lite"/>
    </source>
</evidence>
<keyword evidence="14" id="KW-1185">Reference proteome</keyword>
<evidence type="ECO:0000259" key="12">
    <source>
        <dbReference type="SMART" id="SM00047"/>
    </source>
</evidence>
<dbReference type="AlphaFoldDB" id="A0A261UFD4"/>
<dbReference type="GO" id="GO:0071973">
    <property type="term" value="P:bacterial-type flagellum-dependent cell motility"/>
    <property type="evidence" value="ECO:0007669"/>
    <property type="project" value="TreeGrafter"/>
</dbReference>
<dbReference type="InterPro" id="IPR019301">
    <property type="entry name" value="Flagellar_prot_FlgJ_N"/>
</dbReference>
<dbReference type="NCBIfam" id="TIGR02541">
    <property type="entry name" value="flagell_FlgJ"/>
    <property type="match status" value="1"/>
</dbReference>
<evidence type="ECO:0000256" key="9">
    <source>
        <dbReference type="ARBA" id="ARBA00023316"/>
    </source>
</evidence>
<evidence type="ECO:0000313" key="13">
    <source>
        <dbReference type="EMBL" id="OZI60311.1"/>
    </source>
</evidence>
<name>A0A261UFD4_9BORD</name>
<accession>A0A261UFD4</accession>
<comment type="similarity">
    <text evidence="4">In the C-terminal section; belongs to the glycosyl hydrolase 73 family.</text>
</comment>
<sequence>MALGSSLTTGAGQPSIFDFGSLSSLHHDVTSQPASAEKQAEVARQFEAVYIQMLLKQMRQATMKSGLFDSNESQMVQSMADEQLALQLANPGIGLAQSLLKQMQANQPAGGDGTQDGAQDGGQAMKPLDLAARTVSSGSSNPEVAALLRVLRRGGASDRALAASEGAPDHVVDFVAQMAPAAKAAERQSGVPARLILGQAALESGWGQREIRYPDGRTSYNLFGIKAGDSWKGKTVNVLTTEYENGSPRKVVQAFRAYNSYQESFADYARLVGSNPRYDAVADARDEIDAARRIQAAGYATDPRYADKLIGVMGQLQGAAARGRAPDGTSFGGQAELSGTDFEGAGDP</sequence>
<evidence type="ECO:0000256" key="7">
    <source>
        <dbReference type="ARBA" id="ARBA00022801"/>
    </source>
</evidence>
<gene>
    <name evidence="13" type="ORF">CAL28_12800</name>
</gene>
<feature type="domain" description="Mannosyl-glycoprotein endo-beta-N-acetylglucosamidase-like" evidence="12">
    <location>
        <begin position="164"/>
        <end position="325"/>
    </location>
</feature>
<keyword evidence="7 13" id="KW-0378">Hydrolase</keyword>
<dbReference type="PANTHER" id="PTHR33308">
    <property type="entry name" value="PEPTIDOGLYCAN HYDROLASE FLGJ"/>
    <property type="match status" value="1"/>
</dbReference>
<evidence type="ECO:0000256" key="10">
    <source>
        <dbReference type="ARBA" id="ARBA00030835"/>
    </source>
</evidence>
<comment type="subcellular location">
    <subcellularLocation>
        <location evidence="2">Periplasm</location>
    </subcellularLocation>
</comment>
<proteinExistence type="inferred from homology"/>
<keyword evidence="8" id="KW-0326">Glycosidase</keyword>
<comment type="caution">
    <text evidence="13">The sequence shown here is derived from an EMBL/GenBank/DDBJ whole genome shotgun (WGS) entry which is preliminary data.</text>
</comment>
<dbReference type="GO" id="GO:0071555">
    <property type="term" value="P:cell wall organization"/>
    <property type="evidence" value="ECO:0007669"/>
    <property type="project" value="UniProtKB-KW"/>
</dbReference>
<dbReference type="PANTHER" id="PTHR33308:SF9">
    <property type="entry name" value="PEPTIDOGLYCAN HYDROLASE FLGJ"/>
    <property type="match status" value="1"/>
</dbReference>
<dbReference type="EMBL" id="NEVS01000004">
    <property type="protein sequence ID" value="OZI60311.1"/>
    <property type="molecule type" value="Genomic_DNA"/>
</dbReference>
<dbReference type="InterPro" id="IPR023346">
    <property type="entry name" value="Lysozyme-like_dom_sf"/>
</dbReference>
<evidence type="ECO:0000256" key="3">
    <source>
        <dbReference type="ARBA" id="ARBA00006880"/>
    </source>
</evidence>
<dbReference type="SUPFAM" id="SSF53955">
    <property type="entry name" value="Lysozyme-like"/>
    <property type="match status" value="1"/>
</dbReference>
<dbReference type="GO" id="GO:0044780">
    <property type="term" value="P:bacterial-type flagellum assembly"/>
    <property type="evidence" value="ECO:0007669"/>
    <property type="project" value="InterPro"/>
</dbReference>
<dbReference type="GO" id="GO:0004040">
    <property type="term" value="F:amidase activity"/>
    <property type="evidence" value="ECO:0007669"/>
    <property type="project" value="InterPro"/>
</dbReference>
<dbReference type="GO" id="GO:0042597">
    <property type="term" value="C:periplasmic space"/>
    <property type="evidence" value="ECO:0007669"/>
    <property type="project" value="UniProtKB-SubCell"/>
</dbReference>
<evidence type="ECO:0000256" key="8">
    <source>
        <dbReference type="ARBA" id="ARBA00023295"/>
    </source>
</evidence>
<dbReference type="GO" id="GO:0016798">
    <property type="term" value="F:hydrolase activity, acting on glycosyl bonds"/>
    <property type="evidence" value="ECO:0007669"/>
    <property type="project" value="UniProtKB-KW"/>
</dbReference>
<evidence type="ECO:0000256" key="1">
    <source>
        <dbReference type="ARBA" id="ARBA00002954"/>
    </source>
</evidence>
<evidence type="ECO:0000256" key="2">
    <source>
        <dbReference type="ARBA" id="ARBA00004418"/>
    </source>
</evidence>
<keyword evidence="6" id="KW-0574">Periplasm</keyword>
<organism evidence="13 14">
    <name type="scientific">Bordetella genomosp. 11</name>
    <dbReference type="NCBI Taxonomy" id="1416808"/>
    <lineage>
        <taxon>Bacteria</taxon>
        <taxon>Pseudomonadati</taxon>
        <taxon>Pseudomonadota</taxon>
        <taxon>Betaproteobacteria</taxon>
        <taxon>Burkholderiales</taxon>
        <taxon>Alcaligenaceae</taxon>
        <taxon>Bordetella</taxon>
    </lineage>
</organism>
<dbReference type="PRINTS" id="PR01002">
    <property type="entry name" value="FLGFLGJ"/>
</dbReference>
<evidence type="ECO:0000256" key="6">
    <source>
        <dbReference type="ARBA" id="ARBA00022764"/>
    </source>
</evidence>
<keyword evidence="9" id="KW-0961">Cell wall biogenesis/degradation</keyword>
<dbReference type="SMART" id="SM00047">
    <property type="entry name" value="LYZ2"/>
    <property type="match status" value="1"/>
</dbReference>
<comment type="function">
    <text evidence="1">Flagellum-specific muramidase which hydrolyzes the peptidoglycan layer to assemble the rod structure in the periplasmic space.</text>
</comment>